<dbReference type="GO" id="GO:0008017">
    <property type="term" value="F:microtubule binding"/>
    <property type="evidence" value="ECO:0007669"/>
    <property type="project" value="TreeGrafter"/>
</dbReference>
<reference evidence="3" key="1">
    <citation type="submission" date="2022-02" db="EMBL/GenBank/DDBJ databases">
        <authorList>
            <person name="Henning P.M."/>
            <person name="McCubbin A.G."/>
            <person name="Shore J.S."/>
        </authorList>
    </citation>
    <scope>NUCLEOTIDE SEQUENCE</scope>
    <source>
        <strain evidence="3">F60SS</strain>
        <tissue evidence="3">Leaves</tissue>
    </source>
</reference>
<keyword evidence="1" id="KW-0505">Motor protein</keyword>
<dbReference type="InterPro" id="IPR003130">
    <property type="entry name" value="GED"/>
</dbReference>
<feature type="domain" description="GED" evidence="2">
    <location>
        <begin position="98"/>
        <end position="191"/>
    </location>
</feature>
<dbReference type="PROSITE" id="PS51388">
    <property type="entry name" value="GED"/>
    <property type="match status" value="1"/>
</dbReference>
<protein>
    <recommendedName>
        <fullName evidence="2">GED domain-containing protein</fullName>
    </recommendedName>
</protein>
<dbReference type="PANTHER" id="PTHR11566:SF173">
    <property type="entry name" value="DYNAMIN-RELATED PROTEIN 4C"/>
    <property type="match status" value="1"/>
</dbReference>
<evidence type="ECO:0000313" key="3">
    <source>
        <dbReference type="EMBL" id="KAJ4846252.1"/>
    </source>
</evidence>
<dbReference type="GO" id="GO:0003924">
    <property type="term" value="F:GTPase activity"/>
    <property type="evidence" value="ECO:0007669"/>
    <property type="project" value="InterPro"/>
</dbReference>
<sequence length="193" mass="22242">MLVKYCFLPHPLTRVLDEGKRIELSKFVPHSAFLAILQPKVGKISHIPVEFVEKVWDYIEDVVISVFKHHSENNHQLQMGIKRACHALVEKMKGKSKNWALEMRMTAYWKIVMRRLVDSMALHLQLRVRNLVNKELEKEVVSKLIASHDGKIEKMLEDSPAIAAKREKLNASIRLLSHSKDVLADIMDNLASM</sequence>
<dbReference type="GO" id="GO:0005874">
    <property type="term" value="C:microtubule"/>
    <property type="evidence" value="ECO:0007669"/>
    <property type="project" value="TreeGrafter"/>
</dbReference>
<dbReference type="OrthoDB" id="849137at2759"/>
<dbReference type="GO" id="GO:0005737">
    <property type="term" value="C:cytoplasm"/>
    <property type="evidence" value="ECO:0007669"/>
    <property type="project" value="TreeGrafter"/>
</dbReference>
<name>A0A9Q0GAI3_9ROSI</name>
<comment type="caution">
    <text evidence="3">The sequence shown here is derived from an EMBL/GenBank/DDBJ whole genome shotgun (WGS) entry which is preliminary data.</text>
</comment>
<dbReference type="PANTHER" id="PTHR11566">
    <property type="entry name" value="DYNAMIN"/>
    <property type="match status" value="1"/>
</dbReference>
<reference evidence="3" key="2">
    <citation type="journal article" date="2023" name="Plants (Basel)">
        <title>Annotation of the Turnera subulata (Passifloraceae) Draft Genome Reveals the S-Locus Evolved after the Divergence of Turneroideae from Passifloroideae in a Stepwise Manner.</title>
        <authorList>
            <person name="Henning P.M."/>
            <person name="Roalson E.H."/>
            <person name="Mir W."/>
            <person name="McCubbin A.G."/>
            <person name="Shore J.S."/>
        </authorList>
    </citation>
    <scope>NUCLEOTIDE SEQUENCE</scope>
    <source>
        <strain evidence="3">F60SS</strain>
    </source>
</reference>
<dbReference type="InterPro" id="IPR020850">
    <property type="entry name" value="GED_dom"/>
</dbReference>
<evidence type="ECO:0000259" key="2">
    <source>
        <dbReference type="PROSITE" id="PS51388"/>
    </source>
</evidence>
<evidence type="ECO:0000313" key="4">
    <source>
        <dbReference type="Proteomes" id="UP001141552"/>
    </source>
</evidence>
<gene>
    <name evidence="3" type="ORF">Tsubulata_046793</name>
</gene>
<dbReference type="AlphaFoldDB" id="A0A9Q0GAI3"/>
<feature type="non-terminal residue" evidence="3">
    <location>
        <position position="193"/>
    </location>
</feature>
<dbReference type="Pfam" id="PF01031">
    <property type="entry name" value="Dynamin_M"/>
    <property type="match status" value="1"/>
</dbReference>
<dbReference type="Proteomes" id="UP001141552">
    <property type="component" value="Unassembled WGS sequence"/>
</dbReference>
<dbReference type="GO" id="GO:0016020">
    <property type="term" value="C:membrane"/>
    <property type="evidence" value="ECO:0007669"/>
    <property type="project" value="TreeGrafter"/>
</dbReference>
<keyword evidence="4" id="KW-1185">Reference proteome</keyword>
<evidence type="ECO:0000256" key="1">
    <source>
        <dbReference type="ARBA" id="ARBA00023175"/>
    </source>
</evidence>
<dbReference type="InterPro" id="IPR022812">
    <property type="entry name" value="Dynamin"/>
</dbReference>
<organism evidence="3 4">
    <name type="scientific">Turnera subulata</name>
    <dbReference type="NCBI Taxonomy" id="218843"/>
    <lineage>
        <taxon>Eukaryota</taxon>
        <taxon>Viridiplantae</taxon>
        <taxon>Streptophyta</taxon>
        <taxon>Embryophyta</taxon>
        <taxon>Tracheophyta</taxon>
        <taxon>Spermatophyta</taxon>
        <taxon>Magnoliopsida</taxon>
        <taxon>eudicotyledons</taxon>
        <taxon>Gunneridae</taxon>
        <taxon>Pentapetalae</taxon>
        <taxon>rosids</taxon>
        <taxon>fabids</taxon>
        <taxon>Malpighiales</taxon>
        <taxon>Passifloraceae</taxon>
        <taxon>Turnera</taxon>
    </lineage>
</organism>
<accession>A0A9Q0GAI3</accession>
<dbReference type="GO" id="GO:0005525">
    <property type="term" value="F:GTP binding"/>
    <property type="evidence" value="ECO:0007669"/>
    <property type="project" value="InterPro"/>
</dbReference>
<dbReference type="EMBL" id="JAKUCV010001466">
    <property type="protein sequence ID" value="KAJ4846252.1"/>
    <property type="molecule type" value="Genomic_DNA"/>
</dbReference>
<proteinExistence type="predicted"/>
<dbReference type="SMART" id="SM00302">
    <property type="entry name" value="GED"/>
    <property type="match status" value="1"/>
</dbReference>
<dbReference type="InterPro" id="IPR000375">
    <property type="entry name" value="Dynamin_stalk"/>
</dbReference>
<dbReference type="Gene3D" id="1.20.120.1240">
    <property type="entry name" value="Dynamin, middle domain"/>
    <property type="match status" value="2"/>
</dbReference>